<dbReference type="InterPro" id="IPR036770">
    <property type="entry name" value="Ankyrin_rpt-contain_sf"/>
</dbReference>
<dbReference type="PROSITE" id="PS50297">
    <property type="entry name" value="ANK_REP_REGION"/>
    <property type="match status" value="2"/>
</dbReference>
<feature type="compositionally biased region" description="Polar residues" evidence="5">
    <location>
        <begin position="169"/>
        <end position="181"/>
    </location>
</feature>
<feature type="repeat" description="ANK" evidence="3">
    <location>
        <begin position="330"/>
        <end position="362"/>
    </location>
</feature>
<gene>
    <name evidence="6" type="ORF">SARC_03129</name>
</gene>
<keyword evidence="1" id="KW-0677">Repeat</keyword>
<feature type="region of interest" description="Disordered" evidence="5">
    <location>
        <begin position="1"/>
        <end position="182"/>
    </location>
</feature>
<dbReference type="GeneID" id="25903633"/>
<dbReference type="Pfam" id="PF12796">
    <property type="entry name" value="Ank_2"/>
    <property type="match status" value="1"/>
</dbReference>
<dbReference type="AlphaFoldDB" id="A0A0L0G8V9"/>
<dbReference type="PROSITE" id="PS50088">
    <property type="entry name" value="ANK_REPEAT"/>
    <property type="match status" value="5"/>
</dbReference>
<organism evidence="6 7">
    <name type="scientific">Sphaeroforma arctica JP610</name>
    <dbReference type="NCBI Taxonomy" id="667725"/>
    <lineage>
        <taxon>Eukaryota</taxon>
        <taxon>Ichthyosporea</taxon>
        <taxon>Ichthyophonida</taxon>
        <taxon>Sphaeroforma</taxon>
    </lineage>
</organism>
<dbReference type="Gene3D" id="1.25.40.20">
    <property type="entry name" value="Ankyrin repeat-containing domain"/>
    <property type="match status" value="1"/>
</dbReference>
<dbReference type="GO" id="GO:0004842">
    <property type="term" value="F:ubiquitin-protein transferase activity"/>
    <property type="evidence" value="ECO:0007669"/>
    <property type="project" value="TreeGrafter"/>
</dbReference>
<proteinExistence type="predicted"/>
<feature type="repeat" description="ANK" evidence="3">
    <location>
        <begin position="223"/>
        <end position="255"/>
    </location>
</feature>
<evidence type="ECO:0000256" key="5">
    <source>
        <dbReference type="SAM" id="MobiDB-lite"/>
    </source>
</evidence>
<dbReference type="OrthoDB" id="194358at2759"/>
<dbReference type="RefSeq" id="XP_014158570.1">
    <property type="nucleotide sequence ID" value="XM_014303095.1"/>
</dbReference>
<keyword evidence="7" id="KW-1185">Reference proteome</keyword>
<dbReference type="PANTHER" id="PTHR24171:SF8">
    <property type="entry name" value="BRCA1-ASSOCIATED RING DOMAIN PROTEIN 1"/>
    <property type="match status" value="1"/>
</dbReference>
<keyword evidence="2 3" id="KW-0040">ANK repeat</keyword>
<protein>
    <submittedName>
        <fullName evidence="6">Uncharacterized protein</fullName>
    </submittedName>
</protein>
<feature type="compositionally biased region" description="Low complexity" evidence="5">
    <location>
        <begin position="138"/>
        <end position="159"/>
    </location>
</feature>
<feature type="repeat" description="ANK" evidence="3">
    <location>
        <begin position="256"/>
        <end position="291"/>
    </location>
</feature>
<dbReference type="STRING" id="667725.A0A0L0G8V9"/>
<dbReference type="InterPro" id="IPR002110">
    <property type="entry name" value="Ankyrin_rpt"/>
</dbReference>
<dbReference type="eggNOG" id="KOG0504">
    <property type="taxonomic scope" value="Eukaryota"/>
</dbReference>
<dbReference type="EMBL" id="KQ241749">
    <property type="protein sequence ID" value="KNC84668.1"/>
    <property type="molecule type" value="Genomic_DNA"/>
</dbReference>
<evidence type="ECO:0000256" key="2">
    <source>
        <dbReference type="ARBA" id="ARBA00023043"/>
    </source>
</evidence>
<accession>A0A0L0G8V9</accession>
<dbReference type="SUPFAM" id="SSF48403">
    <property type="entry name" value="Ankyrin repeat"/>
    <property type="match status" value="1"/>
</dbReference>
<sequence>MMKRRADDEEDGSWYDGQSIHQQHPIQTPHTQGQTMQQSPHLQSQHRPQHHPLQQRPSRGSVLLQTAHHAHNCQHSQQSGQQAQTPLQQQHQQQILPLHQQGYSQHSQEYTGHHHHQQSQIQQQQQHQHQQHQHPHQQKQSAQVQHAHQQPQQSQQQQQGGAMQGMHSPGSQSQASEQINRQGGMAAPEVFISPLFRAVMDHRIDELRRLLDIGANIFETTDKMRSLLHVAVAEGDTDIVSLLLERGANVEAKDSAKNTPLYSALNVNGVFNSEIIALLLNSGADVNVKNKEQKTPLFMAVDSHENFSQIANIVDMLLEAGADIDAHGPGKLTPLSRAAGESKTEIVAMLLTHGATVHTISYNGKTPLHRACYTGSVDIIKLLLDAGADPEALDKKQNTPLRLAGHNHELSKEVLAEIEVLIKDNIKANSNKKGTAAANGTSSYRPQMNLGTKKMKYKSDVVENVVHGPAAGVEGDGYIQEINKLRTQISNTTRELDDANRKLREKTDIIDKLALEKSAECEYYQSQANKHRTQIAMLEEKLSHSGNSKTGSSPMSINHPELTYEQLRDALSQKDVEIADLRAKLQKVLEAIT</sequence>
<reference evidence="6 7" key="1">
    <citation type="submission" date="2011-02" db="EMBL/GenBank/DDBJ databases">
        <title>The Genome Sequence of Sphaeroforma arctica JP610.</title>
        <authorList>
            <consortium name="The Broad Institute Genome Sequencing Platform"/>
            <person name="Russ C."/>
            <person name="Cuomo C."/>
            <person name="Young S.K."/>
            <person name="Zeng Q."/>
            <person name="Gargeya S."/>
            <person name="Alvarado L."/>
            <person name="Berlin A."/>
            <person name="Chapman S.B."/>
            <person name="Chen Z."/>
            <person name="Freedman E."/>
            <person name="Gellesch M."/>
            <person name="Goldberg J."/>
            <person name="Griggs A."/>
            <person name="Gujja S."/>
            <person name="Heilman E."/>
            <person name="Heiman D."/>
            <person name="Howarth C."/>
            <person name="Mehta T."/>
            <person name="Neiman D."/>
            <person name="Pearson M."/>
            <person name="Roberts A."/>
            <person name="Saif S."/>
            <person name="Shea T."/>
            <person name="Shenoy N."/>
            <person name="Sisk P."/>
            <person name="Stolte C."/>
            <person name="Sykes S."/>
            <person name="White J."/>
            <person name="Yandava C."/>
            <person name="Burger G."/>
            <person name="Gray M.W."/>
            <person name="Holland P.W.H."/>
            <person name="King N."/>
            <person name="Lang F.B.F."/>
            <person name="Roger A.J."/>
            <person name="Ruiz-Trillo I."/>
            <person name="Haas B."/>
            <person name="Nusbaum C."/>
            <person name="Birren B."/>
        </authorList>
    </citation>
    <scope>NUCLEOTIDE SEQUENCE [LARGE SCALE GENOMIC DNA]</scope>
    <source>
        <strain evidence="6 7">JP610</strain>
    </source>
</reference>
<name>A0A0L0G8V9_9EUKA</name>
<evidence type="ECO:0000256" key="4">
    <source>
        <dbReference type="SAM" id="Coils"/>
    </source>
</evidence>
<keyword evidence="4" id="KW-0175">Coiled coil</keyword>
<feature type="compositionally biased region" description="Low complexity" evidence="5">
    <location>
        <begin position="118"/>
        <end position="128"/>
    </location>
</feature>
<dbReference type="Proteomes" id="UP000054560">
    <property type="component" value="Unassembled WGS sequence"/>
</dbReference>
<evidence type="ECO:0000256" key="3">
    <source>
        <dbReference type="PROSITE-ProRule" id="PRU00023"/>
    </source>
</evidence>
<feature type="coiled-coil region" evidence="4">
    <location>
        <begin position="482"/>
        <end position="591"/>
    </location>
</feature>
<evidence type="ECO:0000256" key="1">
    <source>
        <dbReference type="ARBA" id="ARBA00022737"/>
    </source>
</evidence>
<evidence type="ECO:0000313" key="7">
    <source>
        <dbReference type="Proteomes" id="UP000054560"/>
    </source>
</evidence>
<dbReference type="Pfam" id="PF00023">
    <property type="entry name" value="Ank"/>
    <property type="match status" value="2"/>
</dbReference>
<feature type="repeat" description="ANK" evidence="3">
    <location>
        <begin position="363"/>
        <end position="395"/>
    </location>
</feature>
<feature type="compositionally biased region" description="Low complexity" evidence="5">
    <location>
        <begin position="74"/>
        <end position="102"/>
    </location>
</feature>
<feature type="repeat" description="ANK" evidence="3">
    <location>
        <begin position="292"/>
        <end position="329"/>
    </location>
</feature>
<feature type="compositionally biased region" description="Low complexity" evidence="5">
    <location>
        <begin position="18"/>
        <end position="59"/>
    </location>
</feature>
<dbReference type="PANTHER" id="PTHR24171">
    <property type="entry name" value="ANKYRIN REPEAT DOMAIN-CONTAINING PROTEIN 39-RELATED"/>
    <property type="match status" value="1"/>
</dbReference>
<dbReference type="GO" id="GO:0085020">
    <property type="term" value="P:protein K6-linked ubiquitination"/>
    <property type="evidence" value="ECO:0007669"/>
    <property type="project" value="TreeGrafter"/>
</dbReference>
<evidence type="ECO:0000313" key="6">
    <source>
        <dbReference type="EMBL" id="KNC84668.1"/>
    </source>
</evidence>
<dbReference type="SMART" id="SM00248">
    <property type="entry name" value="ANK"/>
    <property type="match status" value="6"/>
</dbReference>